<protein>
    <submittedName>
        <fullName evidence="2">Uncharacterized protein</fullName>
    </submittedName>
</protein>
<organism evidence="2 3">
    <name type="scientific">Bythopirellula goksoeyrii</name>
    <dbReference type="NCBI Taxonomy" id="1400387"/>
    <lineage>
        <taxon>Bacteria</taxon>
        <taxon>Pseudomonadati</taxon>
        <taxon>Planctomycetota</taxon>
        <taxon>Planctomycetia</taxon>
        <taxon>Pirellulales</taxon>
        <taxon>Lacipirellulaceae</taxon>
        <taxon>Bythopirellula</taxon>
    </lineage>
</organism>
<keyword evidence="3" id="KW-1185">Reference proteome</keyword>
<dbReference type="AlphaFoldDB" id="A0A5B9QE66"/>
<dbReference type="KEGG" id="bgok:Pr1d_30880"/>
<dbReference type="Proteomes" id="UP000323917">
    <property type="component" value="Chromosome"/>
</dbReference>
<feature type="region of interest" description="Disordered" evidence="1">
    <location>
        <begin position="72"/>
        <end position="93"/>
    </location>
</feature>
<reference evidence="2 3" key="1">
    <citation type="submission" date="2019-08" db="EMBL/GenBank/DDBJ databases">
        <title>Deep-cultivation of Planctomycetes and their phenomic and genomic characterization uncovers novel biology.</title>
        <authorList>
            <person name="Wiegand S."/>
            <person name="Jogler M."/>
            <person name="Boedeker C."/>
            <person name="Pinto D."/>
            <person name="Vollmers J."/>
            <person name="Rivas-Marin E."/>
            <person name="Kohn T."/>
            <person name="Peeters S.H."/>
            <person name="Heuer A."/>
            <person name="Rast P."/>
            <person name="Oberbeckmann S."/>
            <person name="Bunk B."/>
            <person name="Jeske O."/>
            <person name="Meyerdierks A."/>
            <person name="Storesund J.E."/>
            <person name="Kallscheuer N."/>
            <person name="Luecker S."/>
            <person name="Lage O.M."/>
            <person name="Pohl T."/>
            <person name="Merkel B.J."/>
            <person name="Hornburger P."/>
            <person name="Mueller R.-W."/>
            <person name="Bruemmer F."/>
            <person name="Labrenz M."/>
            <person name="Spormann A.M."/>
            <person name="Op den Camp H."/>
            <person name="Overmann J."/>
            <person name="Amann R."/>
            <person name="Jetten M.S.M."/>
            <person name="Mascher T."/>
            <person name="Medema M.H."/>
            <person name="Devos D.P."/>
            <person name="Kaster A.-K."/>
            <person name="Ovreas L."/>
            <person name="Rohde M."/>
            <person name="Galperin M.Y."/>
            <person name="Jogler C."/>
        </authorList>
    </citation>
    <scope>NUCLEOTIDE SEQUENCE [LARGE SCALE GENOMIC DNA]</scope>
    <source>
        <strain evidence="2 3">Pr1d</strain>
    </source>
</reference>
<dbReference type="EMBL" id="CP042913">
    <property type="protein sequence ID" value="QEG35782.1"/>
    <property type="molecule type" value="Genomic_DNA"/>
</dbReference>
<sequence length="93" mass="10515">MFLERAAFRTLDEYEARTLVAAMSEDGPATQYIKRVRNLLRGSNLPPAQHRQLVRQNFKAILSLNSSQELSDLVYEDTQSPRDDSRDSMGGGL</sequence>
<evidence type="ECO:0000313" key="3">
    <source>
        <dbReference type="Proteomes" id="UP000323917"/>
    </source>
</evidence>
<evidence type="ECO:0000313" key="2">
    <source>
        <dbReference type="EMBL" id="QEG35782.1"/>
    </source>
</evidence>
<evidence type="ECO:0000256" key="1">
    <source>
        <dbReference type="SAM" id="MobiDB-lite"/>
    </source>
</evidence>
<gene>
    <name evidence="2" type="ORF">Pr1d_30880</name>
</gene>
<proteinExistence type="predicted"/>
<name>A0A5B9QE66_9BACT</name>
<accession>A0A5B9QE66</accession>